<proteinExistence type="predicted"/>
<dbReference type="AlphaFoldDB" id="A0A059E1M0"/>
<dbReference type="Proteomes" id="UP000024547">
    <property type="component" value="Unassembled WGS sequence"/>
</dbReference>
<keyword evidence="3" id="KW-1185">Reference proteome</keyword>
<organism evidence="2 3">
    <name type="scientific">Hyphomonas atlantica</name>
    <dbReference type="NCBI Taxonomy" id="1280948"/>
    <lineage>
        <taxon>Bacteria</taxon>
        <taxon>Pseudomonadati</taxon>
        <taxon>Pseudomonadota</taxon>
        <taxon>Alphaproteobacteria</taxon>
        <taxon>Hyphomonadales</taxon>
        <taxon>Hyphomonadaceae</taxon>
        <taxon>Hyphomonas</taxon>
    </lineage>
</organism>
<sequence>MVTSAEADRLERHRAVPDAIPTLTPGGSLQYQTDYDMQRMRERRIAFIRTRLAQQSEKSHRDHRQAVSHDPF</sequence>
<dbReference type="PATRIC" id="fig|1280948.3.peg.1880"/>
<gene>
    <name evidence="2" type="ORF">HY36_16765</name>
</gene>
<evidence type="ECO:0000313" key="3">
    <source>
        <dbReference type="Proteomes" id="UP000024547"/>
    </source>
</evidence>
<protein>
    <submittedName>
        <fullName evidence="2">Uncharacterized protein</fullName>
    </submittedName>
</protein>
<comment type="caution">
    <text evidence="2">The sequence shown here is derived from an EMBL/GenBank/DDBJ whole genome shotgun (WGS) entry which is preliminary data.</text>
</comment>
<feature type="region of interest" description="Disordered" evidence="1">
    <location>
        <begin position="53"/>
        <end position="72"/>
    </location>
</feature>
<accession>A0A059E1M0</accession>
<dbReference type="STRING" id="1280948.HY36_16765"/>
<reference evidence="2 3" key="1">
    <citation type="journal article" date="2014" name="Antonie Van Leeuwenhoek">
        <title>Hyphomonas beringensis sp. nov. and Hyphomonas chukchiensis sp. nov., isolated from surface seawater of the Bering Sea and Chukchi Sea.</title>
        <authorList>
            <person name="Li C."/>
            <person name="Lai Q."/>
            <person name="Li G."/>
            <person name="Dong C."/>
            <person name="Wang J."/>
            <person name="Liao Y."/>
            <person name="Shao Z."/>
        </authorList>
    </citation>
    <scope>NUCLEOTIDE SEQUENCE [LARGE SCALE GENOMIC DNA]</scope>
    <source>
        <strain evidence="2 3">22II1-22F38</strain>
    </source>
</reference>
<feature type="compositionally biased region" description="Basic and acidic residues" evidence="1">
    <location>
        <begin position="57"/>
        <end position="72"/>
    </location>
</feature>
<feature type="region of interest" description="Disordered" evidence="1">
    <location>
        <begin position="1"/>
        <end position="27"/>
    </location>
</feature>
<evidence type="ECO:0000256" key="1">
    <source>
        <dbReference type="SAM" id="MobiDB-lite"/>
    </source>
</evidence>
<evidence type="ECO:0000313" key="2">
    <source>
        <dbReference type="EMBL" id="KCZ61422.1"/>
    </source>
</evidence>
<name>A0A059E1M0_9PROT</name>
<feature type="compositionally biased region" description="Basic and acidic residues" evidence="1">
    <location>
        <begin position="1"/>
        <end position="16"/>
    </location>
</feature>
<dbReference type="EMBL" id="AWFH01000014">
    <property type="protein sequence ID" value="KCZ61422.1"/>
    <property type="molecule type" value="Genomic_DNA"/>
</dbReference>